<feature type="compositionally biased region" description="Basic and acidic residues" evidence="1">
    <location>
        <begin position="337"/>
        <end position="348"/>
    </location>
</feature>
<proteinExistence type="predicted"/>
<comment type="caution">
    <text evidence="2">The sequence shown here is derived from an EMBL/GenBank/DDBJ whole genome shotgun (WGS) entry which is preliminary data.</text>
</comment>
<protein>
    <recommendedName>
        <fullName evidence="4">Retrotransposon gag domain-containing protein</fullName>
    </recommendedName>
</protein>
<evidence type="ECO:0000313" key="2">
    <source>
        <dbReference type="EMBL" id="KAL1488272.1"/>
    </source>
</evidence>
<accession>A0ABD1E0U1</accession>
<gene>
    <name evidence="2" type="ORF">ABEB36_015226</name>
</gene>
<sequence>MYRPPRYVLNEGYDLSAVGPPAEFSFSLSETASEKNGSPMIGVVTRAGAVARSPIMNTPAAVSTRQGGQSGAIPQTREGDAWSRRSLFDATVNVPPQAEHDLSRAEQQWTVAAFSRWIGTGRDGRRARDVAGWSRGPEYTARQSNCAAIRTRGMRPLPLAESITFSGDPVEDPKLFINELVRYFEQNHVTYDPDKVELASSRLRGRARDWYRPVRGYRLSFNEFSHRLLSCFDSRKVLMTVRAELYGSEQALSENSESFIHKKRALYFRINSIGTEQELLDIILPLLRPSLRSRLRNVLIRTIKELITMVVELEEDLASEAAEMRYRRNQGPGGQNPDRETDRERSRPLNDFPRPQTGYTRGNNPQTRNDRQANRVGPGQVRTRDGDRYQYRRPNENQYRDRPRQENRYRHHPAEDTGHLRGPEVSTVPQANVVLGEQTPIPNDHTLDAIEPPRASTSKNE</sequence>
<dbReference type="EMBL" id="JBDJPC010000015">
    <property type="protein sequence ID" value="KAL1488272.1"/>
    <property type="molecule type" value="Genomic_DNA"/>
</dbReference>
<feature type="region of interest" description="Disordered" evidence="1">
    <location>
        <begin position="325"/>
        <end position="461"/>
    </location>
</feature>
<evidence type="ECO:0008006" key="4">
    <source>
        <dbReference type="Google" id="ProtNLM"/>
    </source>
</evidence>
<reference evidence="2 3" key="1">
    <citation type="submission" date="2024-05" db="EMBL/GenBank/DDBJ databases">
        <title>Genetic variation in Jamaican populations of the coffee berry borer (Hypothenemus hampei).</title>
        <authorList>
            <person name="Errbii M."/>
            <person name="Myrie A."/>
        </authorList>
    </citation>
    <scope>NUCLEOTIDE SEQUENCE [LARGE SCALE GENOMIC DNA]</scope>
    <source>
        <strain evidence="2">JA-Hopewell-2020-01-JO</strain>
        <tissue evidence="2">Whole body</tissue>
    </source>
</reference>
<dbReference type="Proteomes" id="UP001566132">
    <property type="component" value="Unassembled WGS sequence"/>
</dbReference>
<feature type="compositionally biased region" description="Polar residues" evidence="1">
    <location>
        <begin position="357"/>
        <end position="367"/>
    </location>
</feature>
<evidence type="ECO:0000256" key="1">
    <source>
        <dbReference type="SAM" id="MobiDB-lite"/>
    </source>
</evidence>
<organism evidence="2 3">
    <name type="scientific">Hypothenemus hampei</name>
    <name type="common">Coffee berry borer</name>
    <dbReference type="NCBI Taxonomy" id="57062"/>
    <lineage>
        <taxon>Eukaryota</taxon>
        <taxon>Metazoa</taxon>
        <taxon>Ecdysozoa</taxon>
        <taxon>Arthropoda</taxon>
        <taxon>Hexapoda</taxon>
        <taxon>Insecta</taxon>
        <taxon>Pterygota</taxon>
        <taxon>Neoptera</taxon>
        <taxon>Endopterygota</taxon>
        <taxon>Coleoptera</taxon>
        <taxon>Polyphaga</taxon>
        <taxon>Cucujiformia</taxon>
        <taxon>Curculionidae</taxon>
        <taxon>Scolytinae</taxon>
        <taxon>Hypothenemus</taxon>
    </lineage>
</organism>
<evidence type="ECO:0000313" key="3">
    <source>
        <dbReference type="Proteomes" id="UP001566132"/>
    </source>
</evidence>
<feature type="region of interest" description="Disordered" evidence="1">
    <location>
        <begin position="61"/>
        <end position="80"/>
    </location>
</feature>
<dbReference type="AlphaFoldDB" id="A0ABD1E0U1"/>
<name>A0ABD1E0U1_HYPHA</name>
<feature type="compositionally biased region" description="Basic and acidic residues" evidence="1">
    <location>
        <begin position="382"/>
        <end position="422"/>
    </location>
</feature>
<keyword evidence="3" id="KW-1185">Reference proteome</keyword>